<protein>
    <submittedName>
        <fullName evidence="1">Uncharacterized protein</fullName>
    </submittedName>
</protein>
<gene>
    <name evidence="1" type="ORF">CEURO_LOCUS16540</name>
</gene>
<dbReference type="OrthoDB" id="1301741at2759"/>
<keyword evidence="2" id="KW-1185">Reference proteome</keyword>
<sequence length="236" mass="27361">MKAHLCALHDEMWEVLDACPFTQFKKVNPDYLAGGDQPQMIIKGHHEWSTEERRTYNLDNIAKDILYKAIDDKYFTIIKKCTFAKKIWDTLTLIGASDEQQKDNKLTIATKKFEDFKLLPKECITEMYTRLLTLTTEISELGKELIPKEINLKVLRGLSSPWKMKVTAMQDSKDLKTYSTKKLISDIKSYEFEMNEEEKEEVEDRTTTALTACTSKASWAFQNQLSTPHSVQETRT</sequence>
<evidence type="ECO:0000313" key="2">
    <source>
        <dbReference type="Proteomes" id="UP001152484"/>
    </source>
</evidence>
<dbReference type="Proteomes" id="UP001152484">
    <property type="component" value="Unassembled WGS sequence"/>
</dbReference>
<evidence type="ECO:0000313" key="1">
    <source>
        <dbReference type="EMBL" id="CAH9104485.1"/>
    </source>
</evidence>
<reference evidence="1" key="1">
    <citation type="submission" date="2022-07" db="EMBL/GenBank/DDBJ databases">
        <authorList>
            <person name="Macas J."/>
            <person name="Novak P."/>
            <person name="Neumann P."/>
        </authorList>
    </citation>
    <scope>NUCLEOTIDE SEQUENCE</scope>
</reference>
<accession>A0A9P1EGP9</accession>
<comment type="caution">
    <text evidence="1">The sequence shown here is derived from an EMBL/GenBank/DDBJ whole genome shotgun (WGS) entry which is preliminary data.</text>
</comment>
<organism evidence="1 2">
    <name type="scientific">Cuscuta europaea</name>
    <name type="common">European dodder</name>
    <dbReference type="NCBI Taxonomy" id="41803"/>
    <lineage>
        <taxon>Eukaryota</taxon>
        <taxon>Viridiplantae</taxon>
        <taxon>Streptophyta</taxon>
        <taxon>Embryophyta</taxon>
        <taxon>Tracheophyta</taxon>
        <taxon>Spermatophyta</taxon>
        <taxon>Magnoliopsida</taxon>
        <taxon>eudicotyledons</taxon>
        <taxon>Gunneridae</taxon>
        <taxon>Pentapetalae</taxon>
        <taxon>asterids</taxon>
        <taxon>lamiids</taxon>
        <taxon>Solanales</taxon>
        <taxon>Convolvulaceae</taxon>
        <taxon>Cuscuteae</taxon>
        <taxon>Cuscuta</taxon>
        <taxon>Cuscuta subgen. Cuscuta</taxon>
    </lineage>
</organism>
<dbReference type="EMBL" id="CAMAPE010000046">
    <property type="protein sequence ID" value="CAH9104485.1"/>
    <property type="molecule type" value="Genomic_DNA"/>
</dbReference>
<proteinExistence type="predicted"/>
<dbReference type="PANTHER" id="PTHR34676:SF17">
    <property type="entry name" value="OS06G0684500 PROTEIN"/>
    <property type="match status" value="1"/>
</dbReference>
<dbReference type="PANTHER" id="PTHR34676">
    <property type="entry name" value="DUF4219 DOMAIN-CONTAINING PROTEIN-RELATED"/>
    <property type="match status" value="1"/>
</dbReference>
<dbReference type="AlphaFoldDB" id="A0A9P1EGP9"/>
<name>A0A9P1EGP9_CUSEU</name>
<dbReference type="Pfam" id="PF14223">
    <property type="entry name" value="Retrotran_gag_2"/>
    <property type="match status" value="1"/>
</dbReference>